<sequence length="448" mass="50496">MAGIYFEAIKAILNVVLRSFPHSGAGAEEQAFNIVGAFFNKTYKNGRDTPLHLAARKDNPIAVKWIAMLDPQYITGEEDDVYGGAVTKNRELSVLIYELAESRESSSVVVQQLCMLYELDNILGHFGQVALRAAIMMHDERGRSTGDFSNFSTATTSAAAKAHRSGFQTSKKQQRTWEEVIYISTKEFEAIKEEALRLKDIILEDGMTAALVNNNFNIIRYAKNRIEIVKRCVDAETITKAIEGNIEAQEKALEKIMLCNWEGPIIRFSDKEMQDRLEKGEVEHRDFILRCEEWVDENVLNMVKDGCEEVVENDEENGNLADNSVNDSAIDESINTGDLHVIDEGLQSSVCNLIQKIKLCRKKKQNKKVFKGNPFDIGRCKFSKINKNNRKNAHRALPATSKAEKGNDALEKEAAEIIQMAEAMGLKLKKSKEETIKEIKEQLRNSVI</sequence>
<dbReference type="AlphaFoldDB" id="A0A161XWD2"/>
<reference evidence="2" key="2">
    <citation type="submission" date="2022-03" db="EMBL/GenBank/DDBJ databases">
        <title>Draft title - Genomic analysis of global carrot germplasm unveils the trajectory of domestication and the origin of high carotenoid orange carrot.</title>
        <authorList>
            <person name="Iorizzo M."/>
            <person name="Ellison S."/>
            <person name="Senalik D."/>
            <person name="Macko-Podgorni A."/>
            <person name="Grzebelus D."/>
            <person name="Bostan H."/>
            <person name="Rolling W."/>
            <person name="Curaba J."/>
            <person name="Simon P."/>
        </authorList>
    </citation>
    <scope>NUCLEOTIDE SEQUENCE</scope>
    <source>
        <tissue evidence="2">Leaf</tissue>
    </source>
</reference>
<evidence type="ECO:0000313" key="2">
    <source>
        <dbReference type="EMBL" id="WOG91583.1"/>
    </source>
</evidence>
<protein>
    <submittedName>
        <fullName evidence="1">Uncharacterized protein</fullName>
    </submittedName>
</protein>
<proteinExistence type="predicted"/>
<accession>A0A161XWD2</accession>
<dbReference type="Gramene" id="KZN00837">
    <property type="protein sequence ID" value="KZN00837"/>
    <property type="gene ID" value="DCAR_009591"/>
</dbReference>
<dbReference type="EMBL" id="LNRQ01000003">
    <property type="protein sequence ID" value="KZN00837.1"/>
    <property type="molecule type" value="Genomic_DNA"/>
</dbReference>
<organism evidence="1">
    <name type="scientific">Daucus carota subsp. sativus</name>
    <name type="common">Carrot</name>
    <dbReference type="NCBI Taxonomy" id="79200"/>
    <lineage>
        <taxon>Eukaryota</taxon>
        <taxon>Viridiplantae</taxon>
        <taxon>Streptophyta</taxon>
        <taxon>Embryophyta</taxon>
        <taxon>Tracheophyta</taxon>
        <taxon>Spermatophyta</taxon>
        <taxon>Magnoliopsida</taxon>
        <taxon>eudicotyledons</taxon>
        <taxon>Gunneridae</taxon>
        <taxon>Pentapetalae</taxon>
        <taxon>asterids</taxon>
        <taxon>campanulids</taxon>
        <taxon>Apiales</taxon>
        <taxon>Apiaceae</taxon>
        <taxon>Apioideae</taxon>
        <taxon>Scandiceae</taxon>
        <taxon>Daucinae</taxon>
        <taxon>Daucus</taxon>
        <taxon>Daucus sect. Daucus</taxon>
    </lineage>
</organism>
<name>A0A161XWD2_DAUCS</name>
<evidence type="ECO:0000313" key="3">
    <source>
        <dbReference type="Proteomes" id="UP000077755"/>
    </source>
</evidence>
<evidence type="ECO:0000313" key="1">
    <source>
        <dbReference type="EMBL" id="KZN00837.1"/>
    </source>
</evidence>
<dbReference type="EMBL" id="CP093345">
    <property type="protein sequence ID" value="WOG91583.1"/>
    <property type="molecule type" value="Genomic_DNA"/>
</dbReference>
<dbReference type="Proteomes" id="UP000077755">
    <property type="component" value="Chromosome 3"/>
</dbReference>
<keyword evidence="3" id="KW-1185">Reference proteome</keyword>
<reference evidence="1" key="1">
    <citation type="journal article" date="2016" name="Nat. Genet.">
        <title>A high-quality carrot genome assembly provides new insights into carotenoid accumulation and asterid genome evolution.</title>
        <authorList>
            <person name="Iorizzo M."/>
            <person name="Ellison S."/>
            <person name="Senalik D."/>
            <person name="Zeng P."/>
            <person name="Satapoomin P."/>
            <person name="Huang J."/>
            <person name="Bowman M."/>
            <person name="Iovene M."/>
            <person name="Sanseverino W."/>
            <person name="Cavagnaro P."/>
            <person name="Yildiz M."/>
            <person name="Macko-Podgorni A."/>
            <person name="Moranska E."/>
            <person name="Grzebelus E."/>
            <person name="Grzebelus D."/>
            <person name="Ashrafi H."/>
            <person name="Zheng Z."/>
            <person name="Cheng S."/>
            <person name="Spooner D."/>
            <person name="Van Deynze A."/>
            <person name="Simon P."/>
        </authorList>
    </citation>
    <scope>NUCLEOTIDE SEQUENCE [LARGE SCALE GENOMIC DNA]</scope>
    <source>
        <tissue evidence="1">Leaf</tissue>
    </source>
</reference>
<gene>
    <name evidence="1" type="ORF">DCAR_009591</name>
    <name evidence="2" type="ORF">DCAR_0310832</name>
</gene>